<gene>
    <name evidence="3" type="ORF">NP493_1890g00016</name>
</gene>
<organism evidence="3 4">
    <name type="scientific">Ridgeia piscesae</name>
    <name type="common">Tubeworm</name>
    <dbReference type="NCBI Taxonomy" id="27915"/>
    <lineage>
        <taxon>Eukaryota</taxon>
        <taxon>Metazoa</taxon>
        <taxon>Spiralia</taxon>
        <taxon>Lophotrochozoa</taxon>
        <taxon>Annelida</taxon>
        <taxon>Polychaeta</taxon>
        <taxon>Sedentaria</taxon>
        <taxon>Canalipalpata</taxon>
        <taxon>Sabellida</taxon>
        <taxon>Siboglinidae</taxon>
        <taxon>Ridgeia</taxon>
    </lineage>
</organism>
<dbReference type="AlphaFoldDB" id="A0AAD9JQ03"/>
<comment type="caution">
    <text evidence="3">The sequence shown here is derived from an EMBL/GenBank/DDBJ whole genome shotgun (WGS) entry which is preliminary data.</text>
</comment>
<evidence type="ECO:0000256" key="1">
    <source>
        <dbReference type="SAM" id="Coils"/>
    </source>
</evidence>
<evidence type="ECO:0000313" key="4">
    <source>
        <dbReference type="Proteomes" id="UP001209878"/>
    </source>
</evidence>
<protein>
    <submittedName>
        <fullName evidence="3">Uncharacterized protein</fullName>
    </submittedName>
</protein>
<evidence type="ECO:0000256" key="2">
    <source>
        <dbReference type="SAM" id="MobiDB-lite"/>
    </source>
</evidence>
<dbReference type="EMBL" id="JAODUO010001890">
    <property type="protein sequence ID" value="KAK2157248.1"/>
    <property type="molecule type" value="Genomic_DNA"/>
</dbReference>
<name>A0AAD9JQ03_RIDPI</name>
<reference evidence="3" key="1">
    <citation type="journal article" date="2023" name="Mol. Biol. Evol.">
        <title>Third-Generation Sequencing Reveals the Adaptive Role of the Epigenome in Three Deep-Sea Polychaetes.</title>
        <authorList>
            <person name="Perez M."/>
            <person name="Aroh O."/>
            <person name="Sun Y."/>
            <person name="Lan Y."/>
            <person name="Juniper S.K."/>
            <person name="Young C.R."/>
            <person name="Angers B."/>
            <person name="Qian P.Y."/>
        </authorList>
    </citation>
    <scope>NUCLEOTIDE SEQUENCE</scope>
    <source>
        <strain evidence="3">R07B-5</strain>
    </source>
</reference>
<evidence type="ECO:0000313" key="3">
    <source>
        <dbReference type="EMBL" id="KAK2157248.1"/>
    </source>
</evidence>
<accession>A0AAD9JQ03</accession>
<proteinExistence type="predicted"/>
<feature type="coiled-coil region" evidence="1">
    <location>
        <begin position="111"/>
        <end position="178"/>
    </location>
</feature>
<dbReference type="Proteomes" id="UP001209878">
    <property type="component" value="Unassembled WGS sequence"/>
</dbReference>
<keyword evidence="1" id="KW-0175">Coiled coil</keyword>
<feature type="region of interest" description="Disordered" evidence="2">
    <location>
        <begin position="420"/>
        <end position="484"/>
    </location>
</feature>
<feature type="region of interest" description="Disordered" evidence="2">
    <location>
        <begin position="255"/>
        <end position="274"/>
    </location>
</feature>
<keyword evidence="4" id="KW-1185">Reference proteome</keyword>
<sequence length="484" mass="55370">MEDYFQCVWDLLPFWQDNRHKRVSEPPCKNAEFYLIEEALYGMSGSVVALCSLAVGWQVAKFIWRRLIKQQRQDIEEFDKEQLFRSLCIDAHVAELYKLKTKKWKRNNSDYRRVRKMIRELKSKLRKAHHKEKKHIRKLKRLQKKQYDCPDKLISAKMAELEKRLQGAVHEKEGLTGLLLAAEEKYMARDRNAQEYWFALQMVGRQIQDIKHEASSLRTRLKAFEPQSPRSVHGWAPTSPVYRQQRRNGIEVPLRVRKSQSSPSATAPAKQAEHRVQSAVRNIIDSCNATGELTLPLTSDDAKLDTVVTYSNWAPGSTTASDRIQVSTQEHLRMRMEAQPPTMTSAALPVRREVYGNANGNATDSTEQAEWPLPDKCQREEAMTETWDISPKPLTLRISPKHFLAASDQKSPGIRACQLESIQEQDRPEVTDTPDSPRTAGGGPTSPLTAYMYPIMDLLGSDTADSLRSSTPPPLSWRDQTGSW</sequence>